<sequence length="614" mass="68842">MNVFTKWISKNFKGAFTAFKTFPISIASALAFAIVTIIRIQLNWNDQEPYNFLLNCINWGLALGAIFGLAAIAAARSWYNNKEAFIIANLLSALVVILTVVLLCIFGGAKVSLGGSTYTEISQIAQSRVIVAILVSFIAFIIIASYAKNESDFSRSFFMTEKAFFIAMLYGLVIMGGASGVGGAIESLLYNNMSEKVYMYIGTLSGFLAFTIFIGYFPDFSKGQVDERLKVAENQPRFIEVLFEYIMIPIMTALTLVLLIWSGKTVLDGMKVPFTQLSGIATAYTVFGIWLHVMVTHYKTYMAKLYRSVYPFAALVILAIEAWALFIQLQKYGLKTTEYSFVIIWIIACISSILLIILKGKSHVIIAITISVMAVFSVLPVVGYKDLPVTSQINRLESLLRSQGMIKDNQLSKAVKEPEREVRESITDAVNYLAYTKDAKLPAWFDSSLSQGDVFENKLGFQQVWPNSGGLDNAGHLGTNIMLPSGALDISDYQWVVNLQNESSELFTSIKGNKGEYKLYWNVNKINNIPTLKILLNDEVIMEKNMKAYLDNIMVKYPPGNEPYVGIVKDMSLEIDTLEVDVLVIFRNININVYSKNDTINYWMEPYAVYIREK</sequence>
<feature type="transmembrane region" description="Helical" evidence="1">
    <location>
        <begin position="21"/>
        <end position="40"/>
    </location>
</feature>
<evidence type="ECO:0000313" key="2">
    <source>
        <dbReference type="EMBL" id="SHJ49683.1"/>
    </source>
</evidence>
<keyword evidence="1" id="KW-0472">Membrane</keyword>
<proteinExistence type="predicted"/>
<feature type="transmembrane region" description="Helical" evidence="1">
    <location>
        <begin position="52"/>
        <end position="74"/>
    </location>
</feature>
<dbReference type="RefSeq" id="WP_072901514.1">
    <property type="nucleotide sequence ID" value="NZ_FRAD01000003.1"/>
</dbReference>
<dbReference type="EMBL" id="FRAD01000003">
    <property type="protein sequence ID" value="SHJ49683.1"/>
    <property type="molecule type" value="Genomic_DNA"/>
</dbReference>
<dbReference type="OrthoDB" id="1803378at2"/>
<feature type="transmembrane region" description="Helical" evidence="1">
    <location>
        <begin position="129"/>
        <end position="147"/>
    </location>
</feature>
<reference evidence="2 3" key="1">
    <citation type="submission" date="2016-11" db="EMBL/GenBank/DDBJ databases">
        <authorList>
            <person name="Jaros S."/>
            <person name="Januszkiewicz K."/>
            <person name="Wedrychowicz H."/>
        </authorList>
    </citation>
    <scope>NUCLEOTIDE SEQUENCE [LARGE SCALE GENOMIC DNA]</scope>
    <source>
        <strain evidence="2 3">DSM 3090</strain>
    </source>
</reference>
<evidence type="ECO:0000313" key="3">
    <source>
        <dbReference type="Proteomes" id="UP000183952"/>
    </source>
</evidence>
<feature type="transmembrane region" description="Helical" evidence="1">
    <location>
        <begin position="365"/>
        <end position="384"/>
    </location>
</feature>
<evidence type="ECO:0008006" key="4">
    <source>
        <dbReference type="Google" id="ProtNLM"/>
    </source>
</evidence>
<keyword evidence="1" id="KW-1133">Transmembrane helix</keyword>
<gene>
    <name evidence="2" type="ORF">SAMN02745248_00307</name>
</gene>
<keyword evidence="3" id="KW-1185">Reference proteome</keyword>
<feature type="transmembrane region" description="Helical" evidence="1">
    <location>
        <begin position="197"/>
        <end position="217"/>
    </location>
</feature>
<feature type="transmembrane region" description="Helical" evidence="1">
    <location>
        <begin position="238"/>
        <end position="262"/>
    </location>
</feature>
<name>A0A1M6JSN9_9CLOT</name>
<feature type="transmembrane region" description="Helical" evidence="1">
    <location>
        <begin position="163"/>
        <end position="185"/>
    </location>
</feature>
<keyword evidence="1" id="KW-0812">Transmembrane</keyword>
<dbReference type="AlphaFoldDB" id="A0A1M6JSN9"/>
<organism evidence="2 3">
    <name type="scientific">Hathewaya proteolytica DSM 3090</name>
    <dbReference type="NCBI Taxonomy" id="1121331"/>
    <lineage>
        <taxon>Bacteria</taxon>
        <taxon>Bacillati</taxon>
        <taxon>Bacillota</taxon>
        <taxon>Clostridia</taxon>
        <taxon>Eubacteriales</taxon>
        <taxon>Clostridiaceae</taxon>
        <taxon>Hathewaya</taxon>
    </lineage>
</organism>
<evidence type="ECO:0000256" key="1">
    <source>
        <dbReference type="SAM" id="Phobius"/>
    </source>
</evidence>
<feature type="transmembrane region" description="Helical" evidence="1">
    <location>
        <begin position="86"/>
        <end position="109"/>
    </location>
</feature>
<dbReference type="Proteomes" id="UP000183952">
    <property type="component" value="Unassembled WGS sequence"/>
</dbReference>
<feature type="transmembrane region" description="Helical" evidence="1">
    <location>
        <begin position="305"/>
        <end position="327"/>
    </location>
</feature>
<accession>A0A1M6JSN9</accession>
<feature type="transmembrane region" description="Helical" evidence="1">
    <location>
        <begin position="274"/>
        <end position="293"/>
    </location>
</feature>
<feature type="transmembrane region" description="Helical" evidence="1">
    <location>
        <begin position="339"/>
        <end position="358"/>
    </location>
</feature>
<protein>
    <recommendedName>
        <fullName evidence="4">DUF4153 domain-containing protein</fullName>
    </recommendedName>
</protein>
<dbReference type="STRING" id="1121331.SAMN02745248_00307"/>